<dbReference type="Proteomes" id="UP001147700">
    <property type="component" value="Unassembled WGS sequence"/>
</dbReference>
<evidence type="ECO:0000256" key="5">
    <source>
        <dbReference type="ARBA" id="ARBA00023136"/>
    </source>
</evidence>
<evidence type="ECO:0000313" key="9">
    <source>
        <dbReference type="EMBL" id="MDA0141093.1"/>
    </source>
</evidence>
<comment type="subcellular location">
    <subcellularLocation>
        <location evidence="1">Cell membrane</location>
        <topology evidence="1">Multi-pass membrane protein</topology>
    </subcellularLocation>
</comment>
<reference evidence="9" key="1">
    <citation type="submission" date="2022-10" db="EMBL/GenBank/DDBJ databases">
        <title>The WGS of Solirubrobacter sp. CPCC 204708.</title>
        <authorList>
            <person name="Jiang Z."/>
        </authorList>
    </citation>
    <scope>NUCLEOTIDE SEQUENCE</scope>
    <source>
        <strain evidence="9">CPCC 204708</strain>
    </source>
</reference>
<dbReference type="EMBL" id="JAPCID010000050">
    <property type="protein sequence ID" value="MDA0141093.1"/>
    <property type="molecule type" value="Genomic_DNA"/>
</dbReference>
<protein>
    <submittedName>
        <fullName evidence="9">RDD family protein</fullName>
    </submittedName>
</protein>
<dbReference type="RefSeq" id="WP_202952466.1">
    <property type="nucleotide sequence ID" value="NZ_JAPCID010000050.1"/>
</dbReference>
<keyword evidence="10" id="KW-1185">Reference proteome</keyword>
<evidence type="ECO:0000256" key="3">
    <source>
        <dbReference type="ARBA" id="ARBA00022692"/>
    </source>
</evidence>
<keyword evidence="2" id="KW-1003">Cell membrane</keyword>
<keyword evidence="3 7" id="KW-0812">Transmembrane</keyword>
<evidence type="ECO:0000256" key="2">
    <source>
        <dbReference type="ARBA" id="ARBA00022475"/>
    </source>
</evidence>
<proteinExistence type="predicted"/>
<keyword evidence="5 7" id="KW-0472">Membrane</keyword>
<evidence type="ECO:0000256" key="4">
    <source>
        <dbReference type="ARBA" id="ARBA00022989"/>
    </source>
</evidence>
<feature type="transmembrane region" description="Helical" evidence="7">
    <location>
        <begin position="48"/>
        <end position="64"/>
    </location>
</feature>
<dbReference type="InterPro" id="IPR010432">
    <property type="entry name" value="RDD"/>
</dbReference>
<comment type="caution">
    <text evidence="9">The sequence shown here is derived from an EMBL/GenBank/DDBJ whole genome shotgun (WGS) entry which is preliminary data.</text>
</comment>
<dbReference type="PANTHER" id="PTHR36115">
    <property type="entry name" value="PROLINE-RICH ANTIGEN HOMOLOG-RELATED"/>
    <property type="match status" value="1"/>
</dbReference>
<dbReference type="Pfam" id="PF06271">
    <property type="entry name" value="RDD"/>
    <property type="match status" value="1"/>
</dbReference>
<evidence type="ECO:0000313" key="10">
    <source>
        <dbReference type="Proteomes" id="UP001147700"/>
    </source>
</evidence>
<feature type="transmembrane region" description="Helical" evidence="7">
    <location>
        <begin position="109"/>
        <end position="127"/>
    </location>
</feature>
<keyword evidence="6" id="KW-0175">Coiled coil</keyword>
<evidence type="ECO:0000256" key="1">
    <source>
        <dbReference type="ARBA" id="ARBA00004651"/>
    </source>
</evidence>
<feature type="coiled-coil region" evidence="6">
    <location>
        <begin position="240"/>
        <end position="267"/>
    </location>
</feature>
<evidence type="ECO:0000256" key="6">
    <source>
        <dbReference type="SAM" id="Coils"/>
    </source>
</evidence>
<feature type="domain" description="RDD" evidence="8">
    <location>
        <begin position="6"/>
        <end position="139"/>
    </location>
</feature>
<evidence type="ECO:0000259" key="8">
    <source>
        <dbReference type="Pfam" id="PF06271"/>
    </source>
</evidence>
<accession>A0ABT4RR88</accession>
<sequence>MSSPRYGSWGARVGAAILDALMVIAVWLALLATVGIGAVLVGAALQGIATGLLLMLAGGVYYVGTMTRPGDRNGQTLGKQVSGLRVVRDDGKPIAIGTVLAREVLFKGFAWWFTAGIVWIVDVLWPLGERKRRALHDLVVRTHVLDVTPPKPQLTWARPMPRLVPPLARHVQAAYALRGRITQLDASLGPDIDVIVRALEASAGRAQMLWDALSETPPHVIEQRVEETARAGKAELLAALREQHTVARRMEKQLEHYRDEFERVIVELNTIRGHLVSATASTDADNRERLAVTVRELRDHTSALADGAFEAYTR</sequence>
<feature type="transmembrane region" description="Helical" evidence="7">
    <location>
        <begin position="20"/>
        <end position="41"/>
    </location>
</feature>
<keyword evidence="4 7" id="KW-1133">Transmembrane helix</keyword>
<dbReference type="InterPro" id="IPR051791">
    <property type="entry name" value="Pra-immunoreactive"/>
</dbReference>
<name>A0ABT4RR88_9ACTN</name>
<gene>
    <name evidence="9" type="ORF">OJ962_26585</name>
</gene>
<organism evidence="9 10">
    <name type="scientific">Solirubrobacter deserti</name>
    <dbReference type="NCBI Taxonomy" id="2282478"/>
    <lineage>
        <taxon>Bacteria</taxon>
        <taxon>Bacillati</taxon>
        <taxon>Actinomycetota</taxon>
        <taxon>Thermoleophilia</taxon>
        <taxon>Solirubrobacterales</taxon>
        <taxon>Solirubrobacteraceae</taxon>
        <taxon>Solirubrobacter</taxon>
    </lineage>
</organism>
<evidence type="ECO:0000256" key="7">
    <source>
        <dbReference type="SAM" id="Phobius"/>
    </source>
</evidence>